<name>A0A0C3C8W3_OIDMZ</name>
<evidence type="ECO:0008006" key="5">
    <source>
        <dbReference type="Google" id="ProtNLM"/>
    </source>
</evidence>
<reference evidence="3 4" key="1">
    <citation type="submission" date="2014-04" db="EMBL/GenBank/DDBJ databases">
        <authorList>
            <consortium name="DOE Joint Genome Institute"/>
            <person name="Kuo A."/>
            <person name="Martino E."/>
            <person name="Perotto S."/>
            <person name="Kohler A."/>
            <person name="Nagy L.G."/>
            <person name="Floudas D."/>
            <person name="Copeland A."/>
            <person name="Barry K.W."/>
            <person name="Cichocki N."/>
            <person name="Veneault-Fourrey C."/>
            <person name="LaButti K."/>
            <person name="Lindquist E.A."/>
            <person name="Lipzen A."/>
            <person name="Lundell T."/>
            <person name="Morin E."/>
            <person name="Murat C."/>
            <person name="Sun H."/>
            <person name="Tunlid A."/>
            <person name="Henrissat B."/>
            <person name="Grigoriev I.V."/>
            <person name="Hibbett D.S."/>
            <person name="Martin F."/>
            <person name="Nordberg H.P."/>
            <person name="Cantor M.N."/>
            <person name="Hua S.X."/>
        </authorList>
    </citation>
    <scope>NUCLEOTIDE SEQUENCE [LARGE SCALE GENOMIC DNA]</scope>
    <source>
        <strain evidence="3 4">Zn</strain>
    </source>
</reference>
<comment type="similarity">
    <text evidence="1">Belongs to the short-chain dehydrogenases/reductases (SDR) family.</text>
</comment>
<dbReference type="OrthoDB" id="191139at2759"/>
<dbReference type="Proteomes" id="UP000054321">
    <property type="component" value="Unassembled WGS sequence"/>
</dbReference>
<dbReference type="InParanoid" id="A0A0C3C8W3"/>
<dbReference type="PANTHER" id="PTHR24320">
    <property type="entry name" value="RETINOL DEHYDROGENASE"/>
    <property type="match status" value="1"/>
</dbReference>
<proteinExistence type="inferred from homology"/>
<dbReference type="AlphaFoldDB" id="A0A0C3C8W3"/>
<dbReference type="PANTHER" id="PTHR24320:SF272">
    <property type="entry name" value="NAD(P)-BINDING ROSSMANN-FOLD SUPERFAMILY PROTEIN"/>
    <property type="match status" value="1"/>
</dbReference>
<dbReference type="EMBL" id="KN832887">
    <property type="protein sequence ID" value="KIM95353.1"/>
    <property type="molecule type" value="Genomic_DNA"/>
</dbReference>
<accession>A0A0C3C8W3</accession>
<reference evidence="4" key="2">
    <citation type="submission" date="2015-01" db="EMBL/GenBank/DDBJ databases">
        <title>Evolutionary Origins and Diversification of the Mycorrhizal Mutualists.</title>
        <authorList>
            <consortium name="DOE Joint Genome Institute"/>
            <consortium name="Mycorrhizal Genomics Consortium"/>
            <person name="Kohler A."/>
            <person name="Kuo A."/>
            <person name="Nagy L.G."/>
            <person name="Floudas D."/>
            <person name="Copeland A."/>
            <person name="Barry K.W."/>
            <person name="Cichocki N."/>
            <person name="Veneault-Fourrey C."/>
            <person name="LaButti K."/>
            <person name="Lindquist E.A."/>
            <person name="Lipzen A."/>
            <person name="Lundell T."/>
            <person name="Morin E."/>
            <person name="Murat C."/>
            <person name="Riley R."/>
            <person name="Ohm R."/>
            <person name="Sun H."/>
            <person name="Tunlid A."/>
            <person name="Henrissat B."/>
            <person name="Grigoriev I.V."/>
            <person name="Hibbett D.S."/>
            <person name="Martin F."/>
        </authorList>
    </citation>
    <scope>NUCLEOTIDE SEQUENCE [LARGE SCALE GENOMIC DNA]</scope>
    <source>
        <strain evidence="4">Zn</strain>
    </source>
</reference>
<keyword evidence="2" id="KW-0560">Oxidoreductase</keyword>
<organism evidence="3 4">
    <name type="scientific">Oidiodendron maius (strain Zn)</name>
    <dbReference type="NCBI Taxonomy" id="913774"/>
    <lineage>
        <taxon>Eukaryota</taxon>
        <taxon>Fungi</taxon>
        <taxon>Dikarya</taxon>
        <taxon>Ascomycota</taxon>
        <taxon>Pezizomycotina</taxon>
        <taxon>Leotiomycetes</taxon>
        <taxon>Leotiomycetes incertae sedis</taxon>
        <taxon>Myxotrichaceae</taxon>
        <taxon>Oidiodendron</taxon>
    </lineage>
</organism>
<dbReference type="Pfam" id="PF00106">
    <property type="entry name" value="adh_short"/>
    <property type="match status" value="1"/>
</dbReference>
<evidence type="ECO:0000256" key="1">
    <source>
        <dbReference type="ARBA" id="ARBA00006484"/>
    </source>
</evidence>
<dbReference type="InterPro" id="IPR036291">
    <property type="entry name" value="NAD(P)-bd_dom_sf"/>
</dbReference>
<evidence type="ECO:0000313" key="4">
    <source>
        <dbReference type="Proteomes" id="UP000054321"/>
    </source>
</evidence>
<dbReference type="STRING" id="913774.A0A0C3C8W3"/>
<dbReference type="PRINTS" id="PR00081">
    <property type="entry name" value="GDHRDH"/>
</dbReference>
<dbReference type="SUPFAM" id="SSF51735">
    <property type="entry name" value="NAD(P)-binding Rossmann-fold domains"/>
    <property type="match status" value="1"/>
</dbReference>
<dbReference type="GO" id="GO:0016491">
    <property type="term" value="F:oxidoreductase activity"/>
    <property type="evidence" value="ECO:0007669"/>
    <property type="project" value="UniProtKB-KW"/>
</dbReference>
<dbReference type="Gene3D" id="3.40.50.720">
    <property type="entry name" value="NAD(P)-binding Rossmann-like Domain"/>
    <property type="match status" value="1"/>
</dbReference>
<keyword evidence="4" id="KW-1185">Reference proteome</keyword>
<sequence>MSPYASLHSDPQGAGDARPTAMQIIHDNDLVGALTSKVFLVTGTSSGIGVETVRALHATGADVYMQARDIEKAEKVRREIIERSEGQGKLELVYMELGSFRSVREGAGELLKKCGNRLNVLVCNAGIRNPPEGRTEDGFEIQFGTNHLAHFLLFQLLLPTLLASSTAEFNSRVVMVSSNAHRKSPIILDNLNMEGIYNPDIGYAQSKTANILMANQIERLYGAKGLHALSLCPGAIISGAQRHDDPARLQAAFERLKKTLKGTEQGAATTVWAAVGKVWEGKGGKYLQNCGESKMQKEGTVEQSGYAPHAFDEQAGQKLWEMSCEFVGEGLP</sequence>
<dbReference type="HOGENOM" id="CLU_010194_44_0_1"/>
<gene>
    <name evidence="3" type="ORF">OIDMADRAFT_45249</name>
</gene>
<dbReference type="InterPro" id="IPR002347">
    <property type="entry name" value="SDR_fam"/>
</dbReference>
<evidence type="ECO:0000313" key="3">
    <source>
        <dbReference type="EMBL" id="KIM95353.1"/>
    </source>
</evidence>
<evidence type="ECO:0000256" key="2">
    <source>
        <dbReference type="ARBA" id="ARBA00023002"/>
    </source>
</evidence>
<protein>
    <recommendedName>
        <fullName evidence="5">NAD(P)-binding protein</fullName>
    </recommendedName>
</protein>